<dbReference type="InterPro" id="IPR035979">
    <property type="entry name" value="RBD_domain_sf"/>
</dbReference>
<dbReference type="SUPFAM" id="SSF54928">
    <property type="entry name" value="RNA-binding domain, RBD"/>
    <property type="match status" value="1"/>
</dbReference>
<dbReference type="InterPro" id="IPR037171">
    <property type="entry name" value="NagB/RpiA_transferase-like"/>
</dbReference>
<accession>A0ABP0T7Q9</accession>
<evidence type="ECO:0000256" key="2">
    <source>
        <dbReference type="SAM" id="MobiDB-lite"/>
    </source>
</evidence>
<feature type="region of interest" description="Disordered" evidence="2">
    <location>
        <begin position="548"/>
        <end position="569"/>
    </location>
</feature>
<reference evidence="3 4" key="1">
    <citation type="submission" date="2024-02" db="EMBL/GenBank/DDBJ databases">
        <authorList>
            <consortium name="ELIXIR-Norway"/>
            <consortium name="Elixir Norway"/>
        </authorList>
    </citation>
    <scope>NUCLEOTIDE SEQUENCE [LARGE SCALE GENOMIC DNA]</scope>
</reference>
<dbReference type="EMBL" id="OZ019893">
    <property type="protein sequence ID" value="CAK9189473.1"/>
    <property type="molecule type" value="Genomic_DNA"/>
</dbReference>
<dbReference type="InterPro" id="IPR024185">
    <property type="entry name" value="FTHF_cligase-like_sf"/>
</dbReference>
<organism evidence="3 4">
    <name type="scientific">Sphagnum troendelagicum</name>
    <dbReference type="NCBI Taxonomy" id="128251"/>
    <lineage>
        <taxon>Eukaryota</taxon>
        <taxon>Viridiplantae</taxon>
        <taxon>Streptophyta</taxon>
        <taxon>Embryophyta</taxon>
        <taxon>Bryophyta</taxon>
        <taxon>Sphagnophytina</taxon>
        <taxon>Sphagnopsida</taxon>
        <taxon>Sphagnales</taxon>
        <taxon>Sphagnaceae</taxon>
        <taxon>Sphagnum</taxon>
    </lineage>
</organism>
<dbReference type="Pfam" id="PF01812">
    <property type="entry name" value="5-FTHF_cyc-lig"/>
    <property type="match status" value="1"/>
</dbReference>
<name>A0ABP0T7Q9_9BRYO</name>
<sequence length="569" mass="61874">MSMAAAAAAAAAAKLVPCSGGLLSMQASGSNNSPFHRNLKYLTLAHFSSSSSSQNLGCLSATPVSVSRTLQPPLSSQQQQLLLLSNKKKKKNVAAAFLSGSSSLSLLMKLGYVTNSGTGRLRLSLIMNKCHISGQATTGFGQASVGGQQQGQEEEEEEVESEEQRLHLDAEARKAMAQISSSQTQQGEPETPGAWKWNIRKRVWDILESQNLARDPRPVHHRIPNFVHAEAAASKLASLLEFEAAQTVKVNPDTPQKQVRFLTLTAGKKLLTPQPRLRTGFFSSLEAVSLQNIQDGCTSSGVAKYGTPVGLDDKIKVDLVVIGSVAVDPTSGARLGKGEGFAELEYGILRWMGAINDSTPVITTVHDKQLVDDIPLEKLLIHDVPVDIICTPTQIIRTNTSIPKPQGIYWDKLSPQKLEQIRILRDLKKRIEKETGKLLPSGPSENLPPMAARNTSKKSRVAPKNSTSKSHQKLFMWNIGPMTNWRDVQAHITSLTGSVPKVSLFRTSGSTRQSARITFREHLDLVKLIDSIDKSVLHGATVRAKLKDEQPAEVETKVSSANSESHTTK</sequence>
<feature type="compositionally biased region" description="Low complexity" evidence="2">
    <location>
        <begin position="141"/>
        <end position="151"/>
    </location>
</feature>
<keyword evidence="4" id="KW-1185">Reference proteome</keyword>
<evidence type="ECO:0000256" key="1">
    <source>
        <dbReference type="ARBA" id="ARBA00015518"/>
    </source>
</evidence>
<dbReference type="Proteomes" id="UP001497512">
    <property type="component" value="Chromosome 1"/>
</dbReference>
<evidence type="ECO:0000313" key="3">
    <source>
        <dbReference type="EMBL" id="CAK9189473.1"/>
    </source>
</evidence>
<protein>
    <recommendedName>
        <fullName evidence="1">Methenyltetrahydrofolate synthase domain-containing protein</fullName>
    </recommendedName>
</protein>
<evidence type="ECO:0000313" key="4">
    <source>
        <dbReference type="Proteomes" id="UP001497512"/>
    </source>
</evidence>
<feature type="compositionally biased region" description="Acidic residues" evidence="2">
    <location>
        <begin position="152"/>
        <end position="161"/>
    </location>
</feature>
<gene>
    <name evidence="3" type="ORF">CSSPTR1EN2_LOCUS124</name>
</gene>
<dbReference type="InterPro" id="IPR002698">
    <property type="entry name" value="FTHF_cligase"/>
</dbReference>
<feature type="compositionally biased region" description="Polar residues" evidence="2">
    <location>
        <begin position="178"/>
        <end position="188"/>
    </location>
</feature>
<dbReference type="PANTHER" id="PTHR13017:SF0">
    <property type="entry name" value="METHENYLTETRAHYDROFOLATE SYNTHASE DOMAIN-CONTAINING PROTEIN"/>
    <property type="match status" value="1"/>
</dbReference>
<dbReference type="PANTHER" id="PTHR13017">
    <property type="entry name" value="5-FORMYLTETRAHYDROFOLATE CYCLO-LIGASE-RELATED"/>
    <property type="match status" value="1"/>
</dbReference>
<dbReference type="Gene3D" id="3.30.70.330">
    <property type="match status" value="1"/>
</dbReference>
<feature type="region of interest" description="Disordered" evidence="2">
    <location>
        <begin position="434"/>
        <end position="469"/>
    </location>
</feature>
<feature type="region of interest" description="Disordered" evidence="2">
    <location>
        <begin position="138"/>
        <end position="194"/>
    </location>
</feature>
<proteinExistence type="predicted"/>
<dbReference type="Gene3D" id="3.40.50.10420">
    <property type="entry name" value="NagB/RpiA/CoA transferase-like"/>
    <property type="match status" value="1"/>
</dbReference>
<dbReference type="SUPFAM" id="SSF100950">
    <property type="entry name" value="NagB/RpiA/CoA transferase-like"/>
    <property type="match status" value="1"/>
</dbReference>
<feature type="compositionally biased region" description="Polar residues" evidence="2">
    <location>
        <begin position="557"/>
        <end position="569"/>
    </location>
</feature>
<feature type="compositionally biased region" description="Basic and acidic residues" evidence="2">
    <location>
        <begin position="162"/>
        <end position="174"/>
    </location>
</feature>
<dbReference type="InterPro" id="IPR012677">
    <property type="entry name" value="Nucleotide-bd_a/b_plait_sf"/>
</dbReference>